<dbReference type="GO" id="GO:0016491">
    <property type="term" value="F:oxidoreductase activity"/>
    <property type="evidence" value="ECO:0007669"/>
    <property type="project" value="InterPro"/>
</dbReference>
<protein>
    <recommendedName>
        <fullName evidence="2">Berberine/berberine-like domain-containing protein</fullName>
    </recommendedName>
</protein>
<keyword evidence="4" id="KW-1185">Reference proteome</keyword>
<dbReference type="InterPro" id="IPR012951">
    <property type="entry name" value="BBE"/>
</dbReference>
<reference evidence="4" key="2">
    <citation type="submission" date="2015-01" db="EMBL/GenBank/DDBJ databases">
        <title>Evolutionary Origins and Diversification of the Mycorrhizal Mutualists.</title>
        <authorList>
            <consortium name="DOE Joint Genome Institute"/>
            <consortium name="Mycorrhizal Genomics Consortium"/>
            <person name="Kohler A."/>
            <person name="Kuo A."/>
            <person name="Nagy L.G."/>
            <person name="Floudas D."/>
            <person name="Copeland A."/>
            <person name="Barry K.W."/>
            <person name="Cichocki N."/>
            <person name="Veneault-Fourrey C."/>
            <person name="LaButti K."/>
            <person name="Lindquist E.A."/>
            <person name="Lipzen A."/>
            <person name="Lundell T."/>
            <person name="Morin E."/>
            <person name="Murat C."/>
            <person name="Riley R."/>
            <person name="Ohm R."/>
            <person name="Sun H."/>
            <person name="Tunlid A."/>
            <person name="Henrissat B."/>
            <person name="Grigoriev I.V."/>
            <person name="Hibbett D.S."/>
            <person name="Martin F."/>
        </authorList>
    </citation>
    <scope>NUCLEOTIDE SEQUENCE [LARGE SCALE GENOMIC DNA]</scope>
    <source>
        <strain evidence="4">Foug A</strain>
    </source>
</reference>
<dbReference type="Proteomes" id="UP000053989">
    <property type="component" value="Unassembled WGS sequence"/>
</dbReference>
<dbReference type="GO" id="GO:0050660">
    <property type="term" value="F:flavin adenine dinucleotide binding"/>
    <property type="evidence" value="ECO:0007669"/>
    <property type="project" value="InterPro"/>
</dbReference>
<feature type="domain" description="Berberine/berberine-like" evidence="2">
    <location>
        <begin position="49"/>
        <end position="76"/>
    </location>
</feature>
<dbReference type="Pfam" id="PF08031">
    <property type="entry name" value="BBE"/>
    <property type="match status" value="1"/>
</dbReference>
<evidence type="ECO:0000256" key="1">
    <source>
        <dbReference type="SAM" id="MobiDB-lite"/>
    </source>
</evidence>
<dbReference type="InParanoid" id="A0A0C3DQK5"/>
<sequence length="129" mass="14452">MVMVTIPTIPTVHQRPWQRESPPLPVYGDTTTTYIDGHQFLGCLELLGHVIACFGKNWMRLTKVKQRYDSTNFFRSSFWLLNDKGEVVEPQESSATTLLATTAMVPPSPLPTLMPMQPRPPSLPPPSGM</sequence>
<evidence type="ECO:0000259" key="2">
    <source>
        <dbReference type="Pfam" id="PF08031"/>
    </source>
</evidence>
<dbReference type="AlphaFoldDB" id="A0A0C3DQK5"/>
<accession>A0A0C3DQK5</accession>
<name>A0A0C3DQK5_9AGAM</name>
<dbReference type="EMBL" id="KN822088">
    <property type="protein sequence ID" value="KIM58276.1"/>
    <property type="molecule type" value="Genomic_DNA"/>
</dbReference>
<organism evidence="3 4">
    <name type="scientific">Scleroderma citrinum Foug A</name>
    <dbReference type="NCBI Taxonomy" id="1036808"/>
    <lineage>
        <taxon>Eukaryota</taxon>
        <taxon>Fungi</taxon>
        <taxon>Dikarya</taxon>
        <taxon>Basidiomycota</taxon>
        <taxon>Agaricomycotina</taxon>
        <taxon>Agaricomycetes</taxon>
        <taxon>Agaricomycetidae</taxon>
        <taxon>Boletales</taxon>
        <taxon>Sclerodermatineae</taxon>
        <taxon>Sclerodermataceae</taxon>
        <taxon>Scleroderma</taxon>
    </lineage>
</organism>
<evidence type="ECO:0000313" key="3">
    <source>
        <dbReference type="EMBL" id="KIM58276.1"/>
    </source>
</evidence>
<reference evidence="3 4" key="1">
    <citation type="submission" date="2014-04" db="EMBL/GenBank/DDBJ databases">
        <authorList>
            <consortium name="DOE Joint Genome Institute"/>
            <person name="Kuo A."/>
            <person name="Kohler A."/>
            <person name="Nagy L.G."/>
            <person name="Floudas D."/>
            <person name="Copeland A."/>
            <person name="Barry K.W."/>
            <person name="Cichocki N."/>
            <person name="Veneault-Fourrey C."/>
            <person name="LaButti K."/>
            <person name="Lindquist E.A."/>
            <person name="Lipzen A."/>
            <person name="Lundell T."/>
            <person name="Morin E."/>
            <person name="Murat C."/>
            <person name="Sun H."/>
            <person name="Tunlid A."/>
            <person name="Henrissat B."/>
            <person name="Grigoriev I.V."/>
            <person name="Hibbett D.S."/>
            <person name="Martin F."/>
            <person name="Nordberg H.P."/>
            <person name="Cantor M.N."/>
            <person name="Hua S.X."/>
        </authorList>
    </citation>
    <scope>NUCLEOTIDE SEQUENCE [LARGE SCALE GENOMIC DNA]</scope>
    <source>
        <strain evidence="3 4">Foug A</strain>
    </source>
</reference>
<proteinExistence type="predicted"/>
<dbReference type="HOGENOM" id="CLU_1950100_0_0_1"/>
<gene>
    <name evidence="3" type="ORF">SCLCIDRAFT_10273</name>
</gene>
<evidence type="ECO:0000313" key="4">
    <source>
        <dbReference type="Proteomes" id="UP000053989"/>
    </source>
</evidence>
<feature type="region of interest" description="Disordered" evidence="1">
    <location>
        <begin position="108"/>
        <end position="129"/>
    </location>
</feature>
<dbReference type="STRING" id="1036808.A0A0C3DQK5"/>